<proteinExistence type="predicted"/>
<gene>
    <name evidence="2" type="ORF">ACHHYP_15708</name>
</gene>
<feature type="region of interest" description="Disordered" evidence="1">
    <location>
        <begin position="77"/>
        <end position="96"/>
    </location>
</feature>
<dbReference type="AlphaFoldDB" id="A0A1V9YA81"/>
<evidence type="ECO:0000313" key="2">
    <source>
        <dbReference type="EMBL" id="OQR82627.1"/>
    </source>
</evidence>
<dbReference type="Proteomes" id="UP000243579">
    <property type="component" value="Unassembled WGS sequence"/>
</dbReference>
<evidence type="ECO:0008006" key="4">
    <source>
        <dbReference type="Google" id="ProtNLM"/>
    </source>
</evidence>
<evidence type="ECO:0000256" key="1">
    <source>
        <dbReference type="SAM" id="MobiDB-lite"/>
    </source>
</evidence>
<comment type="caution">
    <text evidence="2">The sequence shown here is derived from an EMBL/GenBank/DDBJ whole genome shotgun (WGS) entry which is preliminary data.</text>
</comment>
<accession>A0A1V9YA81</accession>
<organism evidence="2 3">
    <name type="scientific">Achlya hypogyna</name>
    <name type="common">Oomycete</name>
    <name type="synonym">Protoachlya hypogyna</name>
    <dbReference type="NCBI Taxonomy" id="1202772"/>
    <lineage>
        <taxon>Eukaryota</taxon>
        <taxon>Sar</taxon>
        <taxon>Stramenopiles</taxon>
        <taxon>Oomycota</taxon>
        <taxon>Saprolegniomycetes</taxon>
        <taxon>Saprolegniales</taxon>
        <taxon>Achlyaceae</taxon>
        <taxon>Achlya</taxon>
    </lineage>
</organism>
<name>A0A1V9YA81_ACHHY</name>
<protein>
    <recommendedName>
        <fullName evidence="4">M96 mating-specific protein family</fullName>
    </recommendedName>
</protein>
<dbReference type="OrthoDB" id="73842at2759"/>
<evidence type="ECO:0000313" key="3">
    <source>
        <dbReference type="Proteomes" id="UP000243579"/>
    </source>
</evidence>
<dbReference type="EMBL" id="JNBR01002429">
    <property type="protein sequence ID" value="OQR82627.1"/>
    <property type="molecule type" value="Genomic_DNA"/>
</dbReference>
<keyword evidence="3" id="KW-1185">Reference proteome</keyword>
<sequence length="352" mass="39700">MGDDLPDASLIDDLVAGIGSDLDGLEPAPKMRTKAQLATWRHKKKRETELAYLKRAVADLHTQLAALTLEKEGGKSQTRWERLAKGERKRQRDAQRENRRLKEMLEEQVKFAECLVQLVHKQPKLTLISDDSSWRHLVLDDNPLHRVAAMHAIVDRAYDDLDSAFIAAGLIETLLNRHEYLPKGDVDLEVHTIVCVTFSAPSAIAAQAVWRVLRGSVDIKYLNGSYQLLADVDPCMTYVAGVRQHAAVVTQRRVIVKQYTEPDRFVVVCRSIHSDEAFPMDPLCAHSNEVSWLTVESLSPETSAVKFFQKSRPTRTLGAMGLDCKYLMESFSKNTLGFEYAIAEEIEKLRAC</sequence>
<reference evidence="2 3" key="1">
    <citation type="journal article" date="2014" name="Genome Biol. Evol.">
        <title>The secreted proteins of Achlya hypogyna and Thraustotheca clavata identify the ancestral oomycete secretome and reveal gene acquisitions by horizontal gene transfer.</title>
        <authorList>
            <person name="Misner I."/>
            <person name="Blouin N."/>
            <person name="Leonard G."/>
            <person name="Richards T.A."/>
            <person name="Lane C.E."/>
        </authorList>
    </citation>
    <scope>NUCLEOTIDE SEQUENCE [LARGE SCALE GENOMIC DNA]</scope>
    <source>
        <strain evidence="2 3">ATCC 48635</strain>
    </source>
</reference>